<dbReference type="KEGG" id="sto:STK_26210"/>
<organism evidence="2 3">
    <name type="scientific">Sulfurisphaera tokodaii (strain DSM 16993 / JCM 10545 / NBRC 100140 / 7)</name>
    <name type="common">Sulfolobus tokodaii</name>
    <dbReference type="NCBI Taxonomy" id="273063"/>
    <lineage>
        <taxon>Archaea</taxon>
        <taxon>Thermoproteota</taxon>
        <taxon>Thermoprotei</taxon>
        <taxon>Sulfolobales</taxon>
        <taxon>Sulfolobaceae</taxon>
        <taxon>Sulfurisphaera</taxon>
    </lineage>
</organism>
<feature type="transmembrane region" description="Helical" evidence="1">
    <location>
        <begin position="85"/>
        <end position="108"/>
    </location>
</feature>
<keyword evidence="1" id="KW-0472">Membrane</keyword>
<evidence type="ECO:0000313" key="3">
    <source>
        <dbReference type="Proteomes" id="UP000001015"/>
    </source>
</evidence>
<dbReference type="GeneID" id="1460712"/>
<feature type="transmembrane region" description="Helical" evidence="1">
    <location>
        <begin position="56"/>
        <end position="79"/>
    </location>
</feature>
<keyword evidence="1" id="KW-0812">Transmembrane</keyword>
<accession>Q96X89</accession>
<gene>
    <name evidence="2" type="primary">ST2621</name>
    <name evidence="2" type="ordered locus">STK_26210</name>
</gene>
<evidence type="ECO:0000256" key="1">
    <source>
        <dbReference type="SAM" id="Phobius"/>
    </source>
</evidence>
<dbReference type="eggNOG" id="arCOG07296">
    <property type="taxonomic scope" value="Archaea"/>
</dbReference>
<keyword evidence="1" id="KW-1133">Transmembrane helix</keyword>
<dbReference type="Proteomes" id="UP000001015">
    <property type="component" value="Chromosome"/>
</dbReference>
<dbReference type="RefSeq" id="WP_010980713.1">
    <property type="nucleotide sequence ID" value="NC_003106.2"/>
</dbReference>
<protein>
    <recommendedName>
        <fullName evidence="4">Conjugative plasmid protein (PARN3)</fullName>
    </recommendedName>
</protein>
<evidence type="ECO:0008006" key="4">
    <source>
        <dbReference type="Google" id="ProtNLM"/>
    </source>
</evidence>
<proteinExistence type="predicted"/>
<evidence type="ECO:0000313" key="2">
    <source>
        <dbReference type="EMBL" id="BAB67739.1"/>
    </source>
</evidence>
<dbReference type="PATRIC" id="fig|273063.9.peg.2963"/>
<keyword evidence="3" id="KW-1185">Reference proteome</keyword>
<sequence>MMRVFDLTKEGLVVLNPVQTRYQLFSQRVFIPLYVAANDGIYRINRSKRLLNFGKVVIASVGIILLSLLFIVGVYSLYFSLSFGVSIFTLIPISIGLLIVVGSIYGIIRLVRLAKGVKINYAEGELIVPWSQVKNIVVVNVRQENVANRPSLVADIVNPIFKEIGDWHIIRTDGGEVIIPNVDDPFNKLNYVKVKFNLNF</sequence>
<name>Q96X89_SULTO</name>
<dbReference type="AlphaFoldDB" id="Q96X89"/>
<reference evidence="3" key="1">
    <citation type="journal article" date="2001" name="DNA Res.">
        <title>Complete genome sequence of an aerobic thermoacidophilic Crenarchaeon, Sulfolobus tokodaii strain7.</title>
        <authorList>
            <person name="Kawarabayasi Y."/>
            <person name="Hino Y."/>
            <person name="Horikawa H."/>
            <person name="Jin-no K."/>
            <person name="Takahashi M."/>
            <person name="Sekine M."/>
            <person name="Baba S."/>
            <person name="Ankai A."/>
            <person name="Kosugi H."/>
            <person name="Hosoyama A."/>
            <person name="Fukui S."/>
            <person name="Nagai Y."/>
            <person name="Nishijima K."/>
            <person name="Otsuka R."/>
            <person name="Nakazawa H."/>
            <person name="Takamiya M."/>
            <person name="Kato Y."/>
            <person name="Yoshizawa T."/>
            <person name="Tanaka T."/>
            <person name="Kudoh Y."/>
            <person name="Yamazaki J."/>
            <person name="Kushida N."/>
            <person name="Oguchi A."/>
            <person name="Aoki K."/>
            <person name="Masuda S."/>
            <person name="Yanagii M."/>
            <person name="Nishimura M."/>
            <person name="Yamagishi A."/>
            <person name="Oshima T."/>
            <person name="Kikuchi H."/>
        </authorList>
    </citation>
    <scope>NUCLEOTIDE SEQUENCE [LARGE SCALE GENOMIC DNA]</scope>
    <source>
        <strain evidence="3">DSM 16993 / JCM 10545 / NBRC 100140 / 7</strain>
    </source>
</reference>
<dbReference type="EMBL" id="BA000023">
    <property type="protein sequence ID" value="BAB67739.1"/>
    <property type="molecule type" value="Genomic_DNA"/>
</dbReference>